<dbReference type="InterPro" id="IPR029058">
    <property type="entry name" value="AB_hydrolase_fold"/>
</dbReference>
<feature type="signal peptide" evidence="3">
    <location>
        <begin position="1"/>
        <end position="18"/>
    </location>
</feature>
<evidence type="ECO:0000313" key="6">
    <source>
        <dbReference type="Proteomes" id="UP001360953"/>
    </source>
</evidence>
<dbReference type="EMBL" id="JBBPEH010000004">
    <property type="protein sequence ID" value="KAK7539765.1"/>
    <property type="molecule type" value="Genomic_DNA"/>
</dbReference>
<accession>A0ABR1LYF2</accession>
<dbReference type="SUPFAM" id="SSF53474">
    <property type="entry name" value="alpha/beta-Hydrolases"/>
    <property type="match status" value="1"/>
</dbReference>
<organism evidence="5 6">
    <name type="scientific">Phyllosticta citribraziliensis</name>
    <dbReference type="NCBI Taxonomy" id="989973"/>
    <lineage>
        <taxon>Eukaryota</taxon>
        <taxon>Fungi</taxon>
        <taxon>Dikarya</taxon>
        <taxon>Ascomycota</taxon>
        <taxon>Pezizomycotina</taxon>
        <taxon>Dothideomycetes</taxon>
        <taxon>Dothideomycetes incertae sedis</taxon>
        <taxon>Botryosphaeriales</taxon>
        <taxon>Phyllostictaceae</taxon>
        <taxon>Phyllosticta</taxon>
    </lineage>
</organism>
<keyword evidence="6" id="KW-1185">Reference proteome</keyword>
<sequence>MVPLLLPLFALLLAPTSASTLGPTNASTSAVATAHDATRNITYAGILANNVEQFLSIPYGQPTNGTRRFADPVPVSVADGSVIDATDYGDACPQPDVDANGFGVNVSQSEDCLRLKVARPVGTKEGDALPVMVYIYGGSLFSGNINDPTANPDGLILQSVENGLPVVYVAMNYRLNIFGFALSDALKNDDSLNVGMKDQRLALEWVQDNIHLFGGDPERVTIFGQSSGGLSVGIQILAYGGSQPAPFSGAIMESTALEPTSTSNLSSSAFASIAAALNCTTPTANGSASADSPATVACLRGLPWQTLLAAASTQASTVVGSGDIWLPAVDGTFLPAPQSELVRRGAFASGVRMMAGWTQDDATLFLPSTNMSTTGAVRDFLHAYWPGLSDGTVEQLLELYPVADFAANTTAGLPANFYRAARIFREILLVCPALLLGEAVRDKHLASNSSSAPPVFYYAHNATITALYEDSIGYPGRGVIHTSELPYVFANFTPFTTKSDTIRPSAADDALLRRVSRSWSSFAWFGAPGVEGKDTLVGWTPAYASANDTDLYVIGGPGEGMSALEGARAKPAVAAQRLRERCAFLNGDEVIRELQY</sequence>
<feature type="chain" id="PRO_5045001183" description="Carboxylic ester hydrolase" evidence="3">
    <location>
        <begin position="19"/>
        <end position="596"/>
    </location>
</feature>
<keyword evidence="2 3" id="KW-0378">Hydrolase</keyword>
<evidence type="ECO:0000256" key="1">
    <source>
        <dbReference type="ARBA" id="ARBA00005964"/>
    </source>
</evidence>
<dbReference type="Proteomes" id="UP001360953">
    <property type="component" value="Unassembled WGS sequence"/>
</dbReference>
<evidence type="ECO:0000313" key="5">
    <source>
        <dbReference type="EMBL" id="KAK7539765.1"/>
    </source>
</evidence>
<evidence type="ECO:0000256" key="2">
    <source>
        <dbReference type="ARBA" id="ARBA00022801"/>
    </source>
</evidence>
<dbReference type="GeneID" id="92032694"/>
<feature type="domain" description="Carboxylesterase type B" evidence="4">
    <location>
        <begin position="49"/>
        <end position="554"/>
    </location>
</feature>
<protein>
    <recommendedName>
        <fullName evidence="3">Carboxylic ester hydrolase</fullName>
        <ecNumber evidence="3">3.1.1.-</ecNumber>
    </recommendedName>
</protein>
<evidence type="ECO:0000259" key="4">
    <source>
        <dbReference type="Pfam" id="PF00135"/>
    </source>
</evidence>
<dbReference type="EC" id="3.1.1.-" evidence="3"/>
<comment type="caution">
    <text evidence="5">The sequence shown here is derived from an EMBL/GenBank/DDBJ whole genome shotgun (WGS) entry which is preliminary data.</text>
</comment>
<name>A0ABR1LYF2_9PEZI</name>
<comment type="similarity">
    <text evidence="1 3">Belongs to the type-B carboxylesterase/lipase family.</text>
</comment>
<proteinExistence type="inferred from homology"/>
<dbReference type="RefSeq" id="XP_066657036.1">
    <property type="nucleotide sequence ID" value="XM_066799788.1"/>
</dbReference>
<reference evidence="5 6" key="1">
    <citation type="submission" date="2024-04" db="EMBL/GenBank/DDBJ databases">
        <title>Phyllosticta paracitricarpa is synonymous to the EU quarantine fungus P. citricarpa based on phylogenomic analyses.</title>
        <authorList>
            <consortium name="Lawrence Berkeley National Laboratory"/>
            <person name="Van ingen-buijs V.A."/>
            <person name="Van westerhoven A.C."/>
            <person name="Haridas S."/>
            <person name="Skiadas P."/>
            <person name="Martin F."/>
            <person name="Groenewald J.Z."/>
            <person name="Crous P.W."/>
            <person name="Seidl M.F."/>
        </authorList>
    </citation>
    <scope>NUCLEOTIDE SEQUENCE [LARGE SCALE GENOMIC DNA]</scope>
    <source>
        <strain evidence="5 6">CPC 17464</strain>
    </source>
</reference>
<dbReference type="Gene3D" id="3.40.50.1820">
    <property type="entry name" value="alpha/beta hydrolase"/>
    <property type="match status" value="1"/>
</dbReference>
<dbReference type="PROSITE" id="PS00122">
    <property type="entry name" value="CARBOXYLESTERASE_B_1"/>
    <property type="match status" value="1"/>
</dbReference>
<dbReference type="InterPro" id="IPR019826">
    <property type="entry name" value="Carboxylesterase_B_AS"/>
</dbReference>
<dbReference type="PANTHER" id="PTHR11559">
    <property type="entry name" value="CARBOXYLESTERASE"/>
    <property type="match status" value="1"/>
</dbReference>
<keyword evidence="3" id="KW-0732">Signal</keyword>
<gene>
    <name evidence="5" type="ORF">J3D65DRAFT_619735</name>
</gene>
<evidence type="ECO:0000256" key="3">
    <source>
        <dbReference type="RuleBase" id="RU361235"/>
    </source>
</evidence>
<dbReference type="InterPro" id="IPR002018">
    <property type="entry name" value="CarbesteraseB"/>
</dbReference>
<dbReference type="InterPro" id="IPR050309">
    <property type="entry name" value="Type-B_Carboxylest/Lipase"/>
</dbReference>
<dbReference type="Pfam" id="PF00135">
    <property type="entry name" value="COesterase"/>
    <property type="match status" value="1"/>
</dbReference>